<comment type="caution">
    <text evidence="1">The sequence shown here is derived from an EMBL/GenBank/DDBJ whole genome shotgun (WGS) entry which is preliminary data.</text>
</comment>
<dbReference type="EMBL" id="JZWT02000003">
    <property type="protein sequence ID" value="MFB6489991.1"/>
    <property type="molecule type" value="Genomic_DNA"/>
</dbReference>
<reference evidence="1" key="1">
    <citation type="submission" date="2024-07" db="EMBL/GenBank/DDBJ databases">
        <title>Metagenome and Metagenome-Assembled Genomes of Archaea from a hot spring from the geothermal field of Los Azufres, Mexico.</title>
        <authorList>
            <person name="Marin-Paredes R."/>
            <person name="Martinez-Romero E."/>
            <person name="Servin-Garciduenas L.E."/>
        </authorList>
    </citation>
    <scope>NUCLEOTIDE SEQUENCE</scope>
</reference>
<protein>
    <submittedName>
        <fullName evidence="1">Uncharacterized protein</fullName>
    </submittedName>
</protein>
<evidence type="ECO:0000313" key="2">
    <source>
        <dbReference type="Proteomes" id="UP000033636"/>
    </source>
</evidence>
<accession>A0ACC6UZL2</accession>
<proteinExistence type="predicted"/>
<dbReference type="Proteomes" id="UP000033636">
    <property type="component" value="Unassembled WGS sequence"/>
</dbReference>
<sequence>MLIRVNLLDVLGSDIGFLGELVASKLLPGAARGDVVAMLVEGVISAERVEAPGEWPLLKPSKEYISAHVEGKWPIHKSWFVPALGPEGYKLFLDPPKGLIRYVGKDSGEFAAVLKAGLEELAGFVERGEEAPHVVGIEGVTGEERAIAARLAWRAAKLDDEELADVIEALRQVDFLVYDGEAVYHVEVKTSTAYKPAKLRKKQMALAARQKALERLGLRPALAYVVPREDWNIEIFIES</sequence>
<evidence type="ECO:0000313" key="1">
    <source>
        <dbReference type="EMBL" id="MFB6489991.1"/>
    </source>
</evidence>
<gene>
    <name evidence="1" type="ORF">TU35_001885</name>
</gene>
<organism evidence="1 2">
    <name type="scientific">Thermoproteus sp. AZ2</name>
    <dbReference type="NCBI Taxonomy" id="1609232"/>
    <lineage>
        <taxon>Archaea</taxon>
        <taxon>Thermoproteota</taxon>
        <taxon>Thermoprotei</taxon>
        <taxon>Thermoproteales</taxon>
        <taxon>Thermoproteaceae</taxon>
        <taxon>Thermoproteus</taxon>
    </lineage>
</organism>
<name>A0ACC6UZL2_9CREN</name>